<evidence type="ECO:0000256" key="3">
    <source>
        <dbReference type="ARBA" id="ARBA00066912"/>
    </source>
</evidence>
<dbReference type="CDD" id="cd07572">
    <property type="entry name" value="nit"/>
    <property type="match status" value="1"/>
</dbReference>
<dbReference type="InterPro" id="IPR036526">
    <property type="entry name" value="C-N_Hydrolase_sf"/>
</dbReference>
<evidence type="ECO:0000256" key="4">
    <source>
        <dbReference type="ARBA" id="ARBA00074513"/>
    </source>
</evidence>
<protein>
    <recommendedName>
        <fullName evidence="4">Deaminated glutathione amidase</fullName>
        <ecNumber evidence="3">3.5.1.128</ecNumber>
    </recommendedName>
    <alternativeName>
        <fullName evidence="5">Nitrilase homolog 1</fullName>
    </alternativeName>
</protein>
<dbReference type="Gene3D" id="3.60.110.10">
    <property type="entry name" value="Carbon-nitrogen hydrolase"/>
    <property type="match status" value="1"/>
</dbReference>
<dbReference type="EC" id="3.5.1.128" evidence="3"/>
<dbReference type="PROSITE" id="PS01227">
    <property type="entry name" value="UPF0012"/>
    <property type="match status" value="1"/>
</dbReference>
<dbReference type="Pfam" id="PF00795">
    <property type="entry name" value="CN_hydrolase"/>
    <property type="match status" value="1"/>
</dbReference>
<organism evidence="8 9">
    <name type="scientific">Coturnix japonica</name>
    <name type="common">Japanese quail</name>
    <name type="synonym">Coturnix coturnix japonica</name>
    <dbReference type="NCBI Taxonomy" id="93934"/>
    <lineage>
        <taxon>Eukaryota</taxon>
        <taxon>Metazoa</taxon>
        <taxon>Chordata</taxon>
        <taxon>Craniata</taxon>
        <taxon>Vertebrata</taxon>
        <taxon>Euteleostomi</taxon>
        <taxon>Archelosauria</taxon>
        <taxon>Archosauria</taxon>
        <taxon>Dinosauria</taxon>
        <taxon>Saurischia</taxon>
        <taxon>Theropoda</taxon>
        <taxon>Coelurosauria</taxon>
        <taxon>Aves</taxon>
        <taxon>Neognathae</taxon>
        <taxon>Galloanserae</taxon>
        <taxon>Galliformes</taxon>
        <taxon>Phasianidae</taxon>
        <taxon>Perdicinae</taxon>
        <taxon>Coturnix</taxon>
    </lineage>
</organism>
<evidence type="ECO:0000256" key="5">
    <source>
        <dbReference type="ARBA" id="ARBA00080297"/>
    </source>
</evidence>
<dbReference type="PANTHER" id="PTHR23088">
    <property type="entry name" value="NITRILASE-RELATED"/>
    <property type="match status" value="1"/>
</dbReference>
<dbReference type="PROSITE" id="PS50263">
    <property type="entry name" value="CN_HYDROLASE"/>
    <property type="match status" value="1"/>
</dbReference>
<dbReference type="Proteomes" id="UP000694412">
    <property type="component" value="Chromosome 25"/>
</dbReference>
<dbReference type="InterPro" id="IPR045254">
    <property type="entry name" value="Nit1/2_C-N_Hydrolase"/>
</dbReference>
<comment type="similarity">
    <text evidence="1">Belongs to the carbon-nitrogen hydrolase superfamily. NIT1/NIT2 family.</text>
</comment>
<evidence type="ECO:0000256" key="2">
    <source>
        <dbReference type="ARBA" id="ARBA00022801"/>
    </source>
</evidence>
<dbReference type="InterPro" id="IPR003010">
    <property type="entry name" value="C-N_Hydrolase"/>
</dbReference>
<evidence type="ECO:0000313" key="8">
    <source>
        <dbReference type="Ensembl" id="ENSCJPP00005000270.1"/>
    </source>
</evidence>
<gene>
    <name evidence="8" type="primary">NIT1</name>
</gene>
<keyword evidence="9" id="KW-1185">Reference proteome</keyword>
<evidence type="ECO:0000259" key="7">
    <source>
        <dbReference type="PROSITE" id="PS50263"/>
    </source>
</evidence>
<reference evidence="8" key="1">
    <citation type="submission" date="2015-11" db="EMBL/GenBank/DDBJ databases">
        <authorList>
            <consortium name="International Coturnix japonica Genome Analysis Consortium"/>
            <person name="Warren W."/>
            <person name="Burt D.W."/>
            <person name="Antin P.B."/>
            <person name="Lanford R."/>
            <person name="Gros J."/>
            <person name="Wilson R.K."/>
        </authorList>
    </citation>
    <scope>NUCLEOTIDE SEQUENCE [LARGE SCALE GENOMIC DNA]</scope>
</reference>
<dbReference type="FunFam" id="3.60.110.10:FF:000005">
    <property type="entry name" value="nitrilase homolog 1 isoform X1"/>
    <property type="match status" value="1"/>
</dbReference>
<feature type="domain" description="CN hydrolase" evidence="7">
    <location>
        <begin position="111"/>
        <end position="362"/>
    </location>
</feature>
<proteinExistence type="inferred from homology"/>
<evidence type="ECO:0000313" key="9">
    <source>
        <dbReference type="Proteomes" id="UP000694412"/>
    </source>
</evidence>
<feature type="region of interest" description="Disordered" evidence="6">
    <location>
        <begin position="1"/>
        <end position="29"/>
    </location>
</feature>
<reference evidence="8" key="2">
    <citation type="submission" date="2025-08" db="UniProtKB">
        <authorList>
            <consortium name="Ensembl"/>
        </authorList>
    </citation>
    <scope>IDENTIFICATION</scope>
</reference>
<evidence type="ECO:0000256" key="6">
    <source>
        <dbReference type="SAM" id="MobiDB-lite"/>
    </source>
</evidence>
<dbReference type="GO" id="GO:0110050">
    <property type="term" value="F:deaminated glutathione amidase activity"/>
    <property type="evidence" value="ECO:0007669"/>
    <property type="project" value="UniProtKB-EC"/>
</dbReference>
<evidence type="ECO:0000256" key="1">
    <source>
        <dbReference type="ARBA" id="ARBA00010613"/>
    </source>
</evidence>
<reference evidence="8" key="3">
    <citation type="submission" date="2025-09" db="UniProtKB">
        <authorList>
            <consortium name="Ensembl"/>
        </authorList>
    </citation>
    <scope>IDENTIFICATION</scope>
</reference>
<feature type="compositionally biased region" description="Basic and acidic residues" evidence="6">
    <location>
        <begin position="1"/>
        <end position="11"/>
    </location>
</feature>
<dbReference type="SUPFAM" id="SSF56317">
    <property type="entry name" value="Carbon-nitrogen hydrolase"/>
    <property type="match status" value="1"/>
</dbReference>
<accession>A0A8C2SMZ2</accession>
<dbReference type="AlphaFoldDB" id="A0A8C2SMZ2"/>
<dbReference type="InterPro" id="IPR001110">
    <property type="entry name" value="UPF0012_CS"/>
</dbReference>
<keyword evidence="2" id="KW-0378">Hydrolase</keyword>
<dbReference type="PANTHER" id="PTHR23088:SF27">
    <property type="entry name" value="DEAMINATED GLUTATHIONE AMIDASE"/>
    <property type="match status" value="1"/>
</dbReference>
<sequence length="395" mass="43376">MSPLGSRDRPSVRPQTPPRHLFRRPAPSRPAPLLRAAPFALFRHFPPPPFLRLFRRTPETGQPLFRRRATASKALPVYTGNTMEAILVMAQNPAAVAICHRAMTASLGPKPLVAVGQVTSTPDKEQNFNSCSALVRAAAQRGACIVFLPEGFDYIGRDSAQTLSLAESLDGELMARYCALARDCGVWLSLGGFHERRADWSSTQRIYNCHVLLDPTGRMAATYRKTHLCDVELEGRVTMKESSFTNPGTEIVPPVSTPAGMLGLSICYDLRFPEISLALRHAGAEILTYPSAFTFPTGSAHWEVLLRARAIETQCYVVAAAQTGQNHESRVSYGHTLVADPWGTVVAQCSDGPGLCYAEIDLEYLRRVRREIPVHSHRRADLYGTVGLQAALSDP</sequence>
<dbReference type="GeneTree" id="ENSGT00550000075099"/>
<dbReference type="Ensembl" id="ENSCJPT00005000531.1">
    <property type="protein sequence ID" value="ENSCJPP00005000270.1"/>
    <property type="gene ID" value="ENSCJPG00005000360.1"/>
</dbReference>
<name>A0A8C2SMZ2_COTJA</name>